<sequence>STICVALPRKERIVGGSVVNINQYPYAAVMLVSTNNAAFRQDCGGTILNNRSIMSAAHCWVGKHNTRFTVRIGSTNANSGGVVHNVNRHITHPSYNVGGFMNNDIGIVRLATVISFNNNVRAGSIAGSNFHLPDNTLVWSIGWGLTAVSSTFCYHYHWQGNLSEQLRHVQLRTTNQAECQRIYGSHAVNANMICAGWHTDGRGSCTADSGGPLLHNHVAFGIVSFGTNCGQARWPGVYTRVSRYTSWVQSNS</sequence>
<dbReference type="GeneID" id="112049874"/>
<dbReference type="InterPro" id="IPR009003">
    <property type="entry name" value="Peptidase_S1_PA"/>
</dbReference>
<evidence type="ECO:0000256" key="5">
    <source>
        <dbReference type="ARBA" id="ARBA00023157"/>
    </source>
</evidence>
<keyword evidence="5" id="KW-1015">Disulfide bond</keyword>
<organism evidence="7 8">
    <name type="scientific">Bicyclus anynana</name>
    <name type="common">Squinting bush brown butterfly</name>
    <dbReference type="NCBI Taxonomy" id="110368"/>
    <lineage>
        <taxon>Eukaryota</taxon>
        <taxon>Metazoa</taxon>
        <taxon>Ecdysozoa</taxon>
        <taxon>Arthropoda</taxon>
        <taxon>Hexapoda</taxon>
        <taxon>Insecta</taxon>
        <taxon>Pterygota</taxon>
        <taxon>Neoptera</taxon>
        <taxon>Endopterygota</taxon>
        <taxon>Lepidoptera</taxon>
        <taxon>Glossata</taxon>
        <taxon>Ditrysia</taxon>
        <taxon>Papilionoidea</taxon>
        <taxon>Nymphalidae</taxon>
        <taxon>Satyrinae</taxon>
        <taxon>Satyrini</taxon>
        <taxon>Mycalesina</taxon>
        <taxon>Bicyclus</taxon>
    </lineage>
</organism>
<keyword evidence="2" id="KW-0645">Protease</keyword>
<dbReference type="InterPro" id="IPR050430">
    <property type="entry name" value="Peptidase_S1"/>
</dbReference>
<dbReference type="PROSITE" id="PS50240">
    <property type="entry name" value="TRYPSIN_DOM"/>
    <property type="match status" value="1"/>
</dbReference>
<evidence type="ECO:0000256" key="3">
    <source>
        <dbReference type="ARBA" id="ARBA00022801"/>
    </source>
</evidence>
<gene>
    <name evidence="8" type="primary">LOC112049874</name>
</gene>
<keyword evidence="4" id="KW-0720">Serine protease</keyword>
<dbReference type="InterPro" id="IPR043504">
    <property type="entry name" value="Peptidase_S1_PA_chymotrypsin"/>
</dbReference>
<keyword evidence="7" id="KW-1185">Reference proteome</keyword>
<dbReference type="PRINTS" id="PR00722">
    <property type="entry name" value="CHYMOTRYPSIN"/>
</dbReference>
<dbReference type="Proteomes" id="UP001652582">
    <property type="component" value="Chromosome 24"/>
</dbReference>
<comment type="similarity">
    <text evidence="1">Belongs to the peptidase S1 family.</text>
</comment>
<name>A0ABM3M0K5_BICAN</name>
<evidence type="ECO:0000313" key="8">
    <source>
        <dbReference type="RefSeq" id="XP_052744853.1"/>
    </source>
</evidence>
<dbReference type="PANTHER" id="PTHR24276:SF98">
    <property type="entry name" value="FI18310P1-RELATED"/>
    <property type="match status" value="1"/>
</dbReference>
<evidence type="ECO:0000313" key="7">
    <source>
        <dbReference type="Proteomes" id="UP001652582"/>
    </source>
</evidence>
<dbReference type="PANTHER" id="PTHR24276">
    <property type="entry name" value="POLYSERASE-RELATED"/>
    <property type="match status" value="1"/>
</dbReference>
<dbReference type="InterPro" id="IPR018114">
    <property type="entry name" value="TRYPSIN_HIS"/>
</dbReference>
<dbReference type="SMART" id="SM00020">
    <property type="entry name" value="Tryp_SPc"/>
    <property type="match status" value="1"/>
</dbReference>
<evidence type="ECO:0000256" key="2">
    <source>
        <dbReference type="ARBA" id="ARBA00022670"/>
    </source>
</evidence>
<dbReference type="CDD" id="cd00190">
    <property type="entry name" value="Tryp_SPc"/>
    <property type="match status" value="1"/>
</dbReference>
<reference evidence="8" key="1">
    <citation type="submission" date="2025-08" db="UniProtKB">
        <authorList>
            <consortium name="RefSeq"/>
        </authorList>
    </citation>
    <scope>IDENTIFICATION</scope>
</reference>
<dbReference type="RefSeq" id="XP_052744853.1">
    <property type="nucleotide sequence ID" value="XM_052888893.1"/>
</dbReference>
<protein>
    <submittedName>
        <fullName evidence="8">Trypsin CFT-1-like</fullName>
    </submittedName>
</protein>
<dbReference type="InterPro" id="IPR001254">
    <property type="entry name" value="Trypsin_dom"/>
</dbReference>
<proteinExistence type="inferred from homology"/>
<dbReference type="PROSITE" id="PS00134">
    <property type="entry name" value="TRYPSIN_HIS"/>
    <property type="match status" value="1"/>
</dbReference>
<dbReference type="SUPFAM" id="SSF50494">
    <property type="entry name" value="Trypsin-like serine proteases"/>
    <property type="match status" value="1"/>
</dbReference>
<evidence type="ECO:0000256" key="1">
    <source>
        <dbReference type="ARBA" id="ARBA00007664"/>
    </source>
</evidence>
<dbReference type="Pfam" id="PF00089">
    <property type="entry name" value="Trypsin"/>
    <property type="match status" value="1"/>
</dbReference>
<feature type="domain" description="Peptidase S1" evidence="6">
    <location>
        <begin position="13"/>
        <end position="252"/>
    </location>
</feature>
<dbReference type="Gene3D" id="2.40.10.10">
    <property type="entry name" value="Trypsin-like serine proteases"/>
    <property type="match status" value="1"/>
</dbReference>
<keyword evidence="3" id="KW-0378">Hydrolase</keyword>
<evidence type="ECO:0000259" key="6">
    <source>
        <dbReference type="PROSITE" id="PS50240"/>
    </source>
</evidence>
<accession>A0ABM3M0K5</accession>
<feature type="non-terminal residue" evidence="8">
    <location>
        <position position="1"/>
    </location>
</feature>
<evidence type="ECO:0000256" key="4">
    <source>
        <dbReference type="ARBA" id="ARBA00022825"/>
    </source>
</evidence>
<dbReference type="InterPro" id="IPR001314">
    <property type="entry name" value="Peptidase_S1A"/>
</dbReference>